<keyword evidence="2" id="KW-1185">Reference proteome</keyword>
<reference evidence="1 2" key="2">
    <citation type="submission" date="2009-02" db="EMBL/GenBank/DDBJ databases">
        <title>Draft genome sequence of Clostridium methylpentosum (DSM 5476).</title>
        <authorList>
            <person name="Sudarsanam P."/>
            <person name="Ley R."/>
            <person name="Guruge J."/>
            <person name="Turnbaugh P.J."/>
            <person name="Mahowald M."/>
            <person name="Liep D."/>
            <person name="Gordon J."/>
        </authorList>
    </citation>
    <scope>NUCLEOTIDE SEQUENCE [LARGE SCALE GENOMIC DNA]</scope>
    <source>
        <strain evidence="1 2">DSM 5476</strain>
    </source>
</reference>
<dbReference type="Proteomes" id="UP000003340">
    <property type="component" value="Unassembled WGS sequence"/>
</dbReference>
<sequence length="71" mass="8137">MNSICVFALPSQFLLSLMHRISSKLFSVSKVEKRALKPEVNPKFFDIFIQTAQMGKSSWALRETALVTDFR</sequence>
<accession>C0EIS1</accession>
<dbReference type="AlphaFoldDB" id="C0EIS1"/>
<protein>
    <submittedName>
        <fullName evidence="1">Uncharacterized protein</fullName>
    </submittedName>
</protein>
<evidence type="ECO:0000313" key="2">
    <source>
        <dbReference type="Proteomes" id="UP000003340"/>
    </source>
</evidence>
<proteinExistence type="predicted"/>
<gene>
    <name evidence="1" type="ORF">CLOSTMETH_03766</name>
</gene>
<dbReference type="EMBL" id="ACEC01000130">
    <property type="protein sequence ID" value="EEG28582.1"/>
    <property type="molecule type" value="Genomic_DNA"/>
</dbReference>
<reference evidence="1 2" key="1">
    <citation type="submission" date="2009-01" db="EMBL/GenBank/DDBJ databases">
        <authorList>
            <person name="Fulton L."/>
            <person name="Clifton S."/>
            <person name="Fulton B."/>
            <person name="Xu J."/>
            <person name="Minx P."/>
            <person name="Pepin K.H."/>
            <person name="Johnson M."/>
            <person name="Bhonagiri V."/>
            <person name="Nash W.E."/>
            <person name="Mardis E.R."/>
            <person name="Wilson R.K."/>
        </authorList>
    </citation>
    <scope>NUCLEOTIDE SEQUENCE [LARGE SCALE GENOMIC DNA]</scope>
    <source>
        <strain evidence="1 2">DSM 5476</strain>
    </source>
</reference>
<dbReference type="HOGENOM" id="CLU_2732919_0_0_9"/>
<organism evidence="1 2">
    <name type="scientific">[Clostridium] methylpentosum DSM 5476</name>
    <dbReference type="NCBI Taxonomy" id="537013"/>
    <lineage>
        <taxon>Bacteria</taxon>
        <taxon>Bacillati</taxon>
        <taxon>Bacillota</taxon>
        <taxon>Clostridia</taxon>
        <taxon>Eubacteriales</taxon>
        <taxon>Oscillospiraceae</taxon>
        <taxon>Oscillospiraceae incertae sedis</taxon>
    </lineage>
</organism>
<comment type="caution">
    <text evidence="1">The sequence shown here is derived from an EMBL/GenBank/DDBJ whole genome shotgun (WGS) entry which is preliminary data.</text>
</comment>
<name>C0EIS1_9FIRM</name>
<evidence type="ECO:0000313" key="1">
    <source>
        <dbReference type="EMBL" id="EEG28582.1"/>
    </source>
</evidence>